<keyword evidence="2" id="KW-0812">Transmembrane</keyword>
<keyword evidence="2" id="KW-0472">Membrane</keyword>
<accession>A0ABW4XH13</accession>
<dbReference type="Gene3D" id="1.10.287.70">
    <property type="match status" value="1"/>
</dbReference>
<feature type="domain" description="RCK N-terminal" evidence="3">
    <location>
        <begin position="159"/>
        <end position="283"/>
    </location>
</feature>
<feature type="transmembrane region" description="Helical" evidence="2">
    <location>
        <begin position="81"/>
        <end position="100"/>
    </location>
</feature>
<dbReference type="PANTHER" id="PTHR43833:SF9">
    <property type="entry name" value="POTASSIUM CHANNEL PROTEIN YUGO-RELATED"/>
    <property type="match status" value="1"/>
</dbReference>
<dbReference type="InterPro" id="IPR003148">
    <property type="entry name" value="RCK_N"/>
</dbReference>
<comment type="caution">
    <text evidence="5">The sequence shown here is derived from an EMBL/GenBank/DDBJ whole genome shotgun (WGS) entry which is preliminary data.</text>
</comment>
<dbReference type="InterPro" id="IPR036721">
    <property type="entry name" value="RCK_C_sf"/>
</dbReference>
<dbReference type="InterPro" id="IPR050721">
    <property type="entry name" value="Trk_Ktr_HKT_K-transport"/>
</dbReference>
<dbReference type="PROSITE" id="PS51201">
    <property type="entry name" value="RCK_N"/>
    <property type="match status" value="2"/>
</dbReference>
<dbReference type="SUPFAM" id="SSF116726">
    <property type="entry name" value="TrkA C-terminal domain-like"/>
    <property type="match status" value="1"/>
</dbReference>
<evidence type="ECO:0000259" key="3">
    <source>
        <dbReference type="PROSITE" id="PS51201"/>
    </source>
</evidence>
<keyword evidence="5" id="KW-0406">Ion transport</keyword>
<organism evidence="5 6">
    <name type="scientific">Blastococcus deserti</name>
    <dbReference type="NCBI Taxonomy" id="2259033"/>
    <lineage>
        <taxon>Bacteria</taxon>
        <taxon>Bacillati</taxon>
        <taxon>Actinomycetota</taxon>
        <taxon>Actinomycetes</taxon>
        <taxon>Geodermatophilales</taxon>
        <taxon>Geodermatophilaceae</taxon>
        <taxon>Blastococcus</taxon>
    </lineage>
</organism>
<sequence>MGNPLLAFWKNIFGREEEERRIRRATFRVAATSAAQASATIFLILRRMRAPLIVLIVIFSVSVLGLTLIPGVDDDGNPWRMGFFDAFYIMSYTATTIGFGEIPYPFTYNQRMWVTISIYLTVVGWAYAIGSLLALMQDRAFRNALALQHFSRKVSRLREPFLLIAGYGRTGELLGHSIDALGRRFVVLDRSDERIDKLELTSYHADVPGLTADARDPGHLAVAGLGHSCCEAVVALTDDEEANLAVVMAAALLRPDLPVIARVTSRTIAERMGAFGNPSTVNPFDRFGDHLRLALRSPASYQLLTWLESGPGAQLPERGAPPRSGRWIVCGYGRLGRELTIDLRAEGLEVTVIEANPVDVEDADLLVGDGSDPWVLAQADLDRAVGLVAGTDNDTTNLSLVAAARRSNPSLFLAARQNRPASAPLFAAMEIDALLVPTEVIAHEVYAQLSTPLLWRFLREMPARGNAWAETLVDRLTAVCGTRLQALWKVRLTTQEAPAVGSWLASGTARLGTLLRNPEDRDEPLHVVTLLVMRGGDVTLAPDDDFVLRPGDELLLAGWPAARRALETTLVVDGVLEYVVSGRRVPSSWIWRRLSRTPGPDEDARTESSPDATPAGRA</sequence>
<evidence type="ECO:0000313" key="5">
    <source>
        <dbReference type="EMBL" id="MFD2093304.1"/>
    </source>
</evidence>
<feature type="region of interest" description="Disordered" evidence="1">
    <location>
        <begin position="596"/>
        <end position="618"/>
    </location>
</feature>
<feature type="domain" description="RCK C-terminal" evidence="4">
    <location>
        <begin position="492"/>
        <end position="572"/>
    </location>
</feature>
<keyword evidence="6" id="KW-1185">Reference proteome</keyword>
<feature type="domain" description="RCK N-terminal" evidence="3">
    <location>
        <begin position="324"/>
        <end position="435"/>
    </location>
</feature>
<feature type="transmembrane region" description="Helical" evidence="2">
    <location>
        <begin position="112"/>
        <end position="135"/>
    </location>
</feature>
<dbReference type="EMBL" id="JBHUHP010000016">
    <property type="protein sequence ID" value="MFD2093304.1"/>
    <property type="molecule type" value="Genomic_DNA"/>
</dbReference>
<dbReference type="InterPro" id="IPR006037">
    <property type="entry name" value="RCK_C"/>
</dbReference>
<dbReference type="PANTHER" id="PTHR43833">
    <property type="entry name" value="POTASSIUM CHANNEL PROTEIN 2-RELATED-RELATED"/>
    <property type="match status" value="1"/>
</dbReference>
<dbReference type="Gene3D" id="3.40.50.720">
    <property type="entry name" value="NAD(P)-binding Rossmann-like Domain"/>
    <property type="match status" value="2"/>
</dbReference>
<protein>
    <submittedName>
        <fullName evidence="5">Potassium channel family protein</fullName>
    </submittedName>
</protein>
<name>A0ABW4XH13_9ACTN</name>
<dbReference type="RefSeq" id="WP_376878697.1">
    <property type="nucleotide sequence ID" value="NZ_JBHUHP010000016.1"/>
</dbReference>
<evidence type="ECO:0000259" key="4">
    <source>
        <dbReference type="PROSITE" id="PS51202"/>
    </source>
</evidence>
<dbReference type="Proteomes" id="UP001597402">
    <property type="component" value="Unassembled WGS sequence"/>
</dbReference>
<dbReference type="GO" id="GO:0034220">
    <property type="term" value="P:monoatomic ion transmembrane transport"/>
    <property type="evidence" value="ECO:0007669"/>
    <property type="project" value="UniProtKB-KW"/>
</dbReference>
<evidence type="ECO:0000313" key="6">
    <source>
        <dbReference type="Proteomes" id="UP001597402"/>
    </source>
</evidence>
<dbReference type="InterPro" id="IPR036291">
    <property type="entry name" value="NAD(P)-bd_dom_sf"/>
</dbReference>
<dbReference type="Pfam" id="PF02254">
    <property type="entry name" value="TrkA_N"/>
    <property type="match status" value="2"/>
</dbReference>
<evidence type="ECO:0000256" key="2">
    <source>
        <dbReference type="SAM" id="Phobius"/>
    </source>
</evidence>
<keyword evidence="5" id="KW-0407">Ion channel</keyword>
<proteinExistence type="predicted"/>
<feature type="transmembrane region" description="Helical" evidence="2">
    <location>
        <begin position="51"/>
        <end position="69"/>
    </location>
</feature>
<dbReference type="SUPFAM" id="SSF51735">
    <property type="entry name" value="NAD(P)-binding Rossmann-fold domains"/>
    <property type="match status" value="2"/>
</dbReference>
<keyword evidence="2" id="KW-1133">Transmembrane helix</keyword>
<evidence type="ECO:0000256" key="1">
    <source>
        <dbReference type="SAM" id="MobiDB-lite"/>
    </source>
</evidence>
<gene>
    <name evidence="5" type="ORF">ACFSHS_17215</name>
</gene>
<dbReference type="SUPFAM" id="SSF81324">
    <property type="entry name" value="Voltage-gated potassium channels"/>
    <property type="match status" value="1"/>
</dbReference>
<reference evidence="6" key="1">
    <citation type="journal article" date="2019" name="Int. J. Syst. Evol. Microbiol.">
        <title>The Global Catalogue of Microorganisms (GCM) 10K type strain sequencing project: providing services to taxonomists for standard genome sequencing and annotation.</title>
        <authorList>
            <consortium name="The Broad Institute Genomics Platform"/>
            <consortium name="The Broad Institute Genome Sequencing Center for Infectious Disease"/>
            <person name="Wu L."/>
            <person name="Ma J."/>
        </authorList>
    </citation>
    <scope>NUCLEOTIDE SEQUENCE [LARGE SCALE GENOMIC DNA]</scope>
    <source>
        <strain evidence="6">JCM 3338</strain>
    </source>
</reference>
<dbReference type="PROSITE" id="PS51202">
    <property type="entry name" value="RCK_C"/>
    <property type="match status" value="1"/>
</dbReference>
<keyword evidence="5" id="KW-0813">Transport</keyword>